<dbReference type="AlphaFoldDB" id="A0ABD3PB90"/>
<protein>
    <recommendedName>
        <fullName evidence="3">Prolyl 4-hydroxylase alpha subunit Fe(2+) 2OG dioxygenase domain-containing protein</fullName>
    </recommendedName>
</protein>
<keyword evidence="2" id="KW-0472">Membrane</keyword>
<dbReference type="Proteomes" id="UP001530400">
    <property type="component" value="Unassembled WGS sequence"/>
</dbReference>
<comment type="caution">
    <text evidence="4">The sequence shown here is derived from an EMBL/GenBank/DDBJ whole genome shotgun (WGS) entry which is preliminary data.</text>
</comment>
<keyword evidence="2" id="KW-1133">Transmembrane helix</keyword>
<evidence type="ECO:0000313" key="4">
    <source>
        <dbReference type="EMBL" id="KAL3784922.1"/>
    </source>
</evidence>
<feature type="domain" description="Prolyl 4-hydroxylase alpha subunit Fe(2+) 2OG dioxygenase" evidence="3">
    <location>
        <begin position="234"/>
        <end position="331"/>
    </location>
</feature>
<sequence>MRATRPPPTRSIIFICISAAAAVLITRVAIFSPSFSSELTSPATIDLAAEIEKLRQENNNLKEKYAKYTNGIEEETNVKELLEKLRQENNDLRGKYAKCINNNEEDGMVKELFDALSPEKLRQLSTKFKSTYASAQPFPHIAIDDIFPLSIIQKVIQEHPESSLKDGCIPGSMCFRAKTQNMKSGIDTDERMGTYTRLLFSFLKSSMFTKFLEDISGISNLLPDPHFRGSGLHFTATGGNLDIHADFNKYSGYNLDRRVNMFIYLNDDWPEEYGGHLELWSKDMKSCYQRIKPKLGRFVVFSSTDFSYHGHPEPIQAPDGRARRSLALYYYTNGRPVDECLNNDCSGAGHSTLFQKPVGCERCLDDICRRDDTIDSPVWMASRRRT</sequence>
<evidence type="ECO:0000313" key="5">
    <source>
        <dbReference type="Proteomes" id="UP001530400"/>
    </source>
</evidence>
<feature type="transmembrane region" description="Helical" evidence="2">
    <location>
        <begin position="12"/>
        <end position="31"/>
    </location>
</feature>
<name>A0ABD3PB90_9STRA</name>
<keyword evidence="1" id="KW-0175">Coiled coil</keyword>
<evidence type="ECO:0000256" key="2">
    <source>
        <dbReference type="SAM" id="Phobius"/>
    </source>
</evidence>
<accession>A0ABD3PB90</accession>
<gene>
    <name evidence="4" type="ORF">ACHAWO_001209</name>
</gene>
<reference evidence="4 5" key="1">
    <citation type="submission" date="2024-10" db="EMBL/GenBank/DDBJ databases">
        <title>Updated reference genomes for cyclostephanoid diatoms.</title>
        <authorList>
            <person name="Roberts W.R."/>
            <person name="Alverson A.J."/>
        </authorList>
    </citation>
    <scope>NUCLEOTIDE SEQUENCE [LARGE SCALE GENOMIC DNA]</scope>
    <source>
        <strain evidence="4 5">AJA010-31</strain>
    </source>
</reference>
<keyword evidence="2" id="KW-0812">Transmembrane</keyword>
<keyword evidence="5" id="KW-1185">Reference proteome</keyword>
<dbReference type="Gene3D" id="2.60.120.620">
    <property type="entry name" value="q2cbj1_9rhob like domain"/>
    <property type="match status" value="1"/>
</dbReference>
<dbReference type="EMBL" id="JALLPJ020000710">
    <property type="protein sequence ID" value="KAL3784922.1"/>
    <property type="molecule type" value="Genomic_DNA"/>
</dbReference>
<organism evidence="4 5">
    <name type="scientific">Cyclotella atomus</name>
    <dbReference type="NCBI Taxonomy" id="382360"/>
    <lineage>
        <taxon>Eukaryota</taxon>
        <taxon>Sar</taxon>
        <taxon>Stramenopiles</taxon>
        <taxon>Ochrophyta</taxon>
        <taxon>Bacillariophyta</taxon>
        <taxon>Coscinodiscophyceae</taxon>
        <taxon>Thalassiosirophycidae</taxon>
        <taxon>Stephanodiscales</taxon>
        <taxon>Stephanodiscaceae</taxon>
        <taxon>Cyclotella</taxon>
    </lineage>
</organism>
<proteinExistence type="predicted"/>
<dbReference type="Pfam" id="PF13640">
    <property type="entry name" value="2OG-FeII_Oxy_3"/>
    <property type="match status" value="1"/>
</dbReference>
<feature type="coiled-coil region" evidence="1">
    <location>
        <begin position="44"/>
        <end position="102"/>
    </location>
</feature>
<evidence type="ECO:0000256" key="1">
    <source>
        <dbReference type="SAM" id="Coils"/>
    </source>
</evidence>
<dbReference type="InterPro" id="IPR044862">
    <property type="entry name" value="Pro_4_hyd_alph_FE2OG_OXY"/>
</dbReference>
<evidence type="ECO:0000259" key="3">
    <source>
        <dbReference type="Pfam" id="PF13640"/>
    </source>
</evidence>